<proteinExistence type="predicted"/>
<dbReference type="AlphaFoldDB" id="A0A2T6ZGH5"/>
<feature type="transmembrane region" description="Helical" evidence="1">
    <location>
        <begin position="44"/>
        <end position="63"/>
    </location>
</feature>
<dbReference type="Proteomes" id="UP000244722">
    <property type="component" value="Unassembled WGS sequence"/>
</dbReference>
<sequence>MYPVPALLTACTSTSLEQKVIGKKVASCNQFFSNHLPSHPGTCIINFFFFLLFFLFFLFFFFFPDPPHSLVRFLLFLPFFISFFQTG</sequence>
<keyword evidence="3" id="KW-1185">Reference proteome</keyword>
<keyword evidence="1" id="KW-0812">Transmembrane</keyword>
<evidence type="ECO:0000313" key="2">
    <source>
        <dbReference type="EMBL" id="PUU74556.1"/>
    </source>
</evidence>
<protein>
    <submittedName>
        <fullName evidence="2">Uncharacterized protein</fullName>
    </submittedName>
</protein>
<comment type="caution">
    <text evidence="2">The sequence shown here is derived from an EMBL/GenBank/DDBJ whole genome shotgun (WGS) entry which is preliminary data.</text>
</comment>
<gene>
    <name evidence="2" type="ORF">B9Z19DRAFT_432807</name>
</gene>
<dbReference type="EMBL" id="NESQ01000292">
    <property type="protein sequence ID" value="PUU74556.1"/>
    <property type="molecule type" value="Genomic_DNA"/>
</dbReference>
<evidence type="ECO:0000256" key="1">
    <source>
        <dbReference type="SAM" id="Phobius"/>
    </source>
</evidence>
<reference evidence="2 3" key="1">
    <citation type="submission" date="2017-04" db="EMBL/GenBank/DDBJ databases">
        <title>Draft genome sequence of Tuber borchii Vittad., a whitish edible truffle.</title>
        <authorList>
            <consortium name="DOE Joint Genome Institute"/>
            <person name="Murat C."/>
            <person name="Kuo A."/>
            <person name="Barry K.W."/>
            <person name="Clum A."/>
            <person name="Dockter R.B."/>
            <person name="Fauchery L."/>
            <person name="Iotti M."/>
            <person name="Kohler A."/>
            <person name="Labutti K."/>
            <person name="Lindquist E.A."/>
            <person name="Lipzen A."/>
            <person name="Ohm R.A."/>
            <person name="Wang M."/>
            <person name="Grigoriev I.V."/>
            <person name="Zambonelli A."/>
            <person name="Martin F.M."/>
        </authorList>
    </citation>
    <scope>NUCLEOTIDE SEQUENCE [LARGE SCALE GENOMIC DNA]</scope>
    <source>
        <strain evidence="2 3">Tbo3840</strain>
    </source>
</reference>
<organism evidence="2 3">
    <name type="scientific">Tuber borchii</name>
    <name type="common">White truffle</name>
    <dbReference type="NCBI Taxonomy" id="42251"/>
    <lineage>
        <taxon>Eukaryota</taxon>
        <taxon>Fungi</taxon>
        <taxon>Dikarya</taxon>
        <taxon>Ascomycota</taxon>
        <taxon>Pezizomycotina</taxon>
        <taxon>Pezizomycetes</taxon>
        <taxon>Pezizales</taxon>
        <taxon>Tuberaceae</taxon>
        <taxon>Tuber</taxon>
    </lineage>
</organism>
<keyword evidence="1" id="KW-0472">Membrane</keyword>
<evidence type="ECO:0000313" key="3">
    <source>
        <dbReference type="Proteomes" id="UP000244722"/>
    </source>
</evidence>
<keyword evidence="1" id="KW-1133">Transmembrane helix</keyword>
<name>A0A2T6ZGH5_TUBBO</name>
<accession>A0A2T6ZGH5</accession>
<feature type="transmembrane region" description="Helical" evidence="1">
    <location>
        <begin position="70"/>
        <end position="86"/>
    </location>
</feature>